<dbReference type="PANTHER" id="PTHR42756:SF1">
    <property type="entry name" value="TRANSCRIPTIONAL REPRESSOR OF EMRAB OPERON"/>
    <property type="match status" value="1"/>
</dbReference>
<reference evidence="5 6" key="1">
    <citation type="submission" date="2014-07" db="EMBL/GenBank/DDBJ databases">
        <title>Complete Genome Sequence of Dyella japonica Strain A8 Isolated from Malaysian Tropical Soil.</title>
        <authorList>
            <person name="Hui R.K.H."/>
            <person name="Chen J.-W."/>
            <person name="Chan K.-G."/>
            <person name="Leung F.C.C."/>
        </authorList>
    </citation>
    <scope>NUCLEOTIDE SEQUENCE [LARGE SCALE GENOMIC DNA]</scope>
    <source>
        <strain evidence="5 6">A8</strain>
    </source>
</reference>
<protein>
    <submittedName>
        <fullName evidence="5">MFS transporter</fullName>
    </submittedName>
</protein>
<dbReference type="KEGG" id="dja:HY57_13280"/>
<accession>A0A075K391</accession>
<dbReference type="RefSeq" id="WP_019467593.1">
    <property type="nucleotide sequence ID" value="NZ_ALOY01000184.1"/>
</dbReference>
<dbReference type="OrthoDB" id="32523at2"/>
<dbReference type="SMART" id="SM00347">
    <property type="entry name" value="HTH_MARR"/>
    <property type="match status" value="1"/>
</dbReference>
<dbReference type="GO" id="GO:0003677">
    <property type="term" value="F:DNA binding"/>
    <property type="evidence" value="ECO:0007669"/>
    <property type="project" value="UniProtKB-KW"/>
</dbReference>
<keyword evidence="6" id="KW-1185">Reference proteome</keyword>
<dbReference type="PRINTS" id="PR00598">
    <property type="entry name" value="HTHMARR"/>
</dbReference>
<dbReference type="PATRIC" id="fig|1217721.7.peg.2736"/>
<dbReference type="InterPro" id="IPR000835">
    <property type="entry name" value="HTH_MarR-typ"/>
</dbReference>
<dbReference type="Gene3D" id="1.10.10.10">
    <property type="entry name" value="Winged helix-like DNA-binding domain superfamily/Winged helix DNA-binding domain"/>
    <property type="match status" value="1"/>
</dbReference>
<evidence type="ECO:0000313" key="6">
    <source>
        <dbReference type="Proteomes" id="UP000027987"/>
    </source>
</evidence>
<organism evidence="5 6">
    <name type="scientific">Dyella japonica A8</name>
    <dbReference type="NCBI Taxonomy" id="1217721"/>
    <lineage>
        <taxon>Bacteria</taxon>
        <taxon>Pseudomonadati</taxon>
        <taxon>Pseudomonadota</taxon>
        <taxon>Gammaproteobacteria</taxon>
        <taxon>Lysobacterales</taxon>
        <taxon>Rhodanobacteraceae</taxon>
        <taxon>Dyella</taxon>
    </lineage>
</organism>
<evidence type="ECO:0000256" key="3">
    <source>
        <dbReference type="ARBA" id="ARBA00023163"/>
    </source>
</evidence>
<name>A0A075K391_9GAMM</name>
<dbReference type="PROSITE" id="PS50995">
    <property type="entry name" value="HTH_MARR_2"/>
    <property type="match status" value="1"/>
</dbReference>
<keyword evidence="1" id="KW-0805">Transcription regulation</keyword>
<dbReference type="EMBL" id="CP008884">
    <property type="protein sequence ID" value="AIF48162.1"/>
    <property type="molecule type" value="Genomic_DNA"/>
</dbReference>
<dbReference type="Proteomes" id="UP000027987">
    <property type="component" value="Chromosome"/>
</dbReference>
<evidence type="ECO:0000256" key="1">
    <source>
        <dbReference type="ARBA" id="ARBA00023015"/>
    </source>
</evidence>
<sequence length="149" mass="16660">MEHYNKKNFTVTQSIGFMLSKSRNLVAADLDSALKDLGITSQQMGVILSVARGLAQTPLELSRLLAIDTGLMTRMLDKLELQGWLTRRRSDQDRRVIHLGLTRAGHALAEEASGIAPQVLNRRLRHFSKTEFAELQRLLAKFIDGTDSS</sequence>
<dbReference type="SUPFAM" id="SSF46785">
    <property type="entry name" value="Winged helix' DNA-binding domain"/>
    <property type="match status" value="1"/>
</dbReference>
<evidence type="ECO:0000313" key="5">
    <source>
        <dbReference type="EMBL" id="AIF48162.1"/>
    </source>
</evidence>
<dbReference type="STRING" id="1217721.HY57_13280"/>
<feature type="domain" description="HTH marR-type" evidence="4">
    <location>
        <begin position="12"/>
        <end position="144"/>
    </location>
</feature>
<evidence type="ECO:0000256" key="2">
    <source>
        <dbReference type="ARBA" id="ARBA00023125"/>
    </source>
</evidence>
<proteinExistence type="predicted"/>
<dbReference type="GO" id="GO:0003700">
    <property type="term" value="F:DNA-binding transcription factor activity"/>
    <property type="evidence" value="ECO:0007669"/>
    <property type="project" value="InterPro"/>
</dbReference>
<dbReference type="Pfam" id="PF01047">
    <property type="entry name" value="MarR"/>
    <property type="match status" value="1"/>
</dbReference>
<evidence type="ECO:0000259" key="4">
    <source>
        <dbReference type="PROSITE" id="PS50995"/>
    </source>
</evidence>
<gene>
    <name evidence="5" type="ORF">HY57_13280</name>
</gene>
<dbReference type="HOGENOM" id="CLU_083287_18_5_6"/>
<dbReference type="PANTHER" id="PTHR42756">
    <property type="entry name" value="TRANSCRIPTIONAL REGULATOR, MARR"/>
    <property type="match status" value="1"/>
</dbReference>
<dbReference type="InterPro" id="IPR036388">
    <property type="entry name" value="WH-like_DNA-bd_sf"/>
</dbReference>
<keyword evidence="3" id="KW-0804">Transcription</keyword>
<dbReference type="AlphaFoldDB" id="A0A075K391"/>
<dbReference type="InterPro" id="IPR036390">
    <property type="entry name" value="WH_DNA-bd_sf"/>
</dbReference>
<keyword evidence="2" id="KW-0238">DNA-binding</keyword>